<dbReference type="RefSeq" id="WP_365850869.1">
    <property type="nucleotide sequence ID" value="NZ_CP108135.1"/>
</dbReference>
<name>A0ABZ1K3T6_9ACTN</name>
<dbReference type="EMBL" id="CP108135">
    <property type="protein sequence ID" value="WTP67121.1"/>
    <property type="molecule type" value="Genomic_DNA"/>
</dbReference>
<organism evidence="1 2">
    <name type="scientific">[Kitasatospora] papulosa</name>
    <dbReference type="NCBI Taxonomy" id="1464011"/>
    <lineage>
        <taxon>Bacteria</taxon>
        <taxon>Bacillati</taxon>
        <taxon>Actinomycetota</taxon>
        <taxon>Actinomycetes</taxon>
        <taxon>Kitasatosporales</taxon>
        <taxon>Streptomycetaceae</taxon>
        <taxon>Streptomyces</taxon>
    </lineage>
</organism>
<evidence type="ECO:0008006" key="3">
    <source>
        <dbReference type="Google" id="ProtNLM"/>
    </source>
</evidence>
<keyword evidence="2" id="KW-1185">Reference proteome</keyword>
<accession>A0ABZ1K3T6</accession>
<evidence type="ECO:0000313" key="2">
    <source>
        <dbReference type="Proteomes" id="UP001622496"/>
    </source>
</evidence>
<dbReference type="Proteomes" id="UP001622496">
    <property type="component" value="Chromosome"/>
</dbReference>
<sequence>MTDATRRTVRTVVQTVVGLAAALPILLPTLGVPETAAGYGVALAAAAAITRAMASPTVQRFLPAWLRTAPDPGRRTE</sequence>
<protein>
    <recommendedName>
        <fullName evidence="3">Holin</fullName>
    </recommendedName>
</protein>
<proteinExistence type="predicted"/>
<reference evidence="1 2" key="1">
    <citation type="submission" date="2022-10" db="EMBL/GenBank/DDBJ databases">
        <title>The complete genomes of actinobacterial strains from the NBC collection.</title>
        <authorList>
            <person name="Joergensen T.S."/>
            <person name="Alvarez Arevalo M."/>
            <person name="Sterndorff E.B."/>
            <person name="Faurdal D."/>
            <person name="Vuksanovic O."/>
            <person name="Mourched A.-S."/>
            <person name="Charusanti P."/>
            <person name="Shaw S."/>
            <person name="Blin K."/>
            <person name="Weber T."/>
        </authorList>
    </citation>
    <scope>NUCLEOTIDE SEQUENCE [LARGE SCALE GENOMIC DNA]</scope>
    <source>
        <strain evidence="1 2">NBC_00185</strain>
    </source>
</reference>
<evidence type="ECO:0000313" key="1">
    <source>
        <dbReference type="EMBL" id="WTP67121.1"/>
    </source>
</evidence>
<gene>
    <name evidence="1" type="ORF">OG560_17545</name>
</gene>